<proteinExistence type="predicted"/>
<dbReference type="Proteomes" id="UP000308600">
    <property type="component" value="Unassembled WGS sequence"/>
</dbReference>
<evidence type="ECO:0000313" key="1">
    <source>
        <dbReference type="EMBL" id="TFK63454.1"/>
    </source>
</evidence>
<keyword evidence="2" id="KW-1185">Reference proteome</keyword>
<gene>
    <name evidence="1" type="ORF">BDN72DRAFT_963889</name>
</gene>
<name>A0ACD3ADR6_9AGAR</name>
<organism evidence="1 2">
    <name type="scientific">Pluteus cervinus</name>
    <dbReference type="NCBI Taxonomy" id="181527"/>
    <lineage>
        <taxon>Eukaryota</taxon>
        <taxon>Fungi</taxon>
        <taxon>Dikarya</taxon>
        <taxon>Basidiomycota</taxon>
        <taxon>Agaricomycotina</taxon>
        <taxon>Agaricomycetes</taxon>
        <taxon>Agaricomycetidae</taxon>
        <taxon>Agaricales</taxon>
        <taxon>Pluteineae</taxon>
        <taxon>Pluteaceae</taxon>
        <taxon>Pluteus</taxon>
    </lineage>
</organism>
<accession>A0ACD3ADR6</accession>
<protein>
    <submittedName>
        <fullName evidence="1">WD40 repeat-like protein</fullName>
    </submittedName>
</protein>
<evidence type="ECO:0000313" key="2">
    <source>
        <dbReference type="Proteomes" id="UP000308600"/>
    </source>
</evidence>
<reference evidence="1 2" key="1">
    <citation type="journal article" date="2019" name="Nat. Ecol. Evol.">
        <title>Megaphylogeny resolves global patterns of mushroom evolution.</title>
        <authorList>
            <person name="Varga T."/>
            <person name="Krizsan K."/>
            <person name="Foldi C."/>
            <person name="Dima B."/>
            <person name="Sanchez-Garcia M."/>
            <person name="Sanchez-Ramirez S."/>
            <person name="Szollosi G.J."/>
            <person name="Szarkandi J.G."/>
            <person name="Papp V."/>
            <person name="Albert L."/>
            <person name="Andreopoulos W."/>
            <person name="Angelini C."/>
            <person name="Antonin V."/>
            <person name="Barry K.W."/>
            <person name="Bougher N.L."/>
            <person name="Buchanan P."/>
            <person name="Buyck B."/>
            <person name="Bense V."/>
            <person name="Catcheside P."/>
            <person name="Chovatia M."/>
            <person name="Cooper J."/>
            <person name="Damon W."/>
            <person name="Desjardin D."/>
            <person name="Finy P."/>
            <person name="Geml J."/>
            <person name="Haridas S."/>
            <person name="Hughes K."/>
            <person name="Justo A."/>
            <person name="Karasinski D."/>
            <person name="Kautmanova I."/>
            <person name="Kiss B."/>
            <person name="Kocsube S."/>
            <person name="Kotiranta H."/>
            <person name="LaButti K.M."/>
            <person name="Lechner B.E."/>
            <person name="Liimatainen K."/>
            <person name="Lipzen A."/>
            <person name="Lukacs Z."/>
            <person name="Mihaltcheva S."/>
            <person name="Morgado L.N."/>
            <person name="Niskanen T."/>
            <person name="Noordeloos M.E."/>
            <person name="Ohm R.A."/>
            <person name="Ortiz-Santana B."/>
            <person name="Ovrebo C."/>
            <person name="Racz N."/>
            <person name="Riley R."/>
            <person name="Savchenko A."/>
            <person name="Shiryaev A."/>
            <person name="Soop K."/>
            <person name="Spirin V."/>
            <person name="Szebenyi C."/>
            <person name="Tomsovsky M."/>
            <person name="Tulloss R.E."/>
            <person name="Uehling J."/>
            <person name="Grigoriev I.V."/>
            <person name="Vagvolgyi C."/>
            <person name="Papp T."/>
            <person name="Martin F.M."/>
            <person name="Miettinen O."/>
            <person name="Hibbett D.S."/>
            <person name="Nagy L.G."/>
        </authorList>
    </citation>
    <scope>NUCLEOTIDE SEQUENCE [LARGE SCALE GENOMIC DNA]</scope>
    <source>
        <strain evidence="1 2">NL-1719</strain>
    </source>
</reference>
<dbReference type="EMBL" id="ML208521">
    <property type="protein sequence ID" value="TFK63454.1"/>
    <property type="molecule type" value="Genomic_DNA"/>
</dbReference>
<sequence length="317" mass="33271">MSVAYLLAHEPTNPHTDVVAGVRWTPQSTVSISADGSIRQWSPNPGSTYHMNGSLTHPLGLVSLSSSPDGKHMLWNSVEGVTSLGHMTDEGIAVQCRLSAPGTKGDSPAWSVSLHPAGEQYASTGASGNITLRSAKAEDFGAVLSALQPRSQTFGLCCAYSPDGNRVAMTAENGEIFIFDSVRGSLVSTFTSHVMPVRTLSWTPDSNSFLSASDDTHVVLHDVRSPGGVVASMLGHSSWVLSTDWSSGGYLALSGSLDKSIKIWDMRSQVALSTILDNSGVWAVSWNPDGASGFVTGGEDGSVKWWRSAGTGTGNTG</sequence>